<feature type="region of interest" description="Disordered" evidence="1">
    <location>
        <begin position="260"/>
        <end position="299"/>
    </location>
</feature>
<dbReference type="AlphaFoldDB" id="A0AB39S130"/>
<accession>A0AB39S130</accession>
<sequence length="299" mass="32456">MQQQVEAAHRPQLAVLIDAPVHRRAGVGLAPAALGQRDRHRALLQHPVLGGQFLQCLRVAAAQPGRVDEQRGKVRIGHDQLLRLGVAGRRVLAHRQPAVVDLDPARGRHRRQPHPLFPLSHRQAFVVVEETPQQLLARHDPVADGGHVGAGGGHDGLELAIGVPRAPSLLGAHAVPGLPGIVHHSPVQPFLTGQNTHDPQQILQVPAGGLLPTRLPPRHQVPLQVTHPQPLHPPRRFRKLVQEQQEPLDRLPLAARRPLRAAPAAGSDPHPQRVREIPGAILAAATPRTGTRTRGRPHR</sequence>
<dbReference type="EMBL" id="CP163440">
    <property type="protein sequence ID" value="XDQ59570.1"/>
    <property type="molecule type" value="Genomic_DNA"/>
</dbReference>
<reference evidence="2" key="1">
    <citation type="submission" date="2024-07" db="EMBL/GenBank/DDBJ databases">
        <authorList>
            <person name="Yu S.T."/>
        </authorList>
    </citation>
    <scope>NUCLEOTIDE SEQUENCE</scope>
    <source>
        <strain evidence="2">R35</strain>
    </source>
</reference>
<evidence type="ECO:0000313" key="2">
    <source>
        <dbReference type="EMBL" id="XDQ59570.1"/>
    </source>
</evidence>
<dbReference type="RefSeq" id="WP_369254138.1">
    <property type="nucleotide sequence ID" value="NZ_CP163440.1"/>
</dbReference>
<gene>
    <name evidence="2" type="ORF">AB5J50_01450</name>
</gene>
<evidence type="ECO:0000256" key="1">
    <source>
        <dbReference type="SAM" id="MobiDB-lite"/>
    </source>
</evidence>
<protein>
    <submittedName>
        <fullName evidence="2">Uncharacterized protein</fullName>
    </submittedName>
</protein>
<organism evidence="2">
    <name type="scientific">Streptomyces sp. R35</name>
    <dbReference type="NCBI Taxonomy" id="3238630"/>
    <lineage>
        <taxon>Bacteria</taxon>
        <taxon>Bacillati</taxon>
        <taxon>Actinomycetota</taxon>
        <taxon>Actinomycetes</taxon>
        <taxon>Kitasatosporales</taxon>
        <taxon>Streptomycetaceae</taxon>
        <taxon>Streptomyces</taxon>
    </lineage>
</organism>
<name>A0AB39S130_9ACTN</name>
<proteinExistence type="predicted"/>